<dbReference type="Proteomes" id="UP000054097">
    <property type="component" value="Unassembled WGS sequence"/>
</dbReference>
<feature type="compositionally biased region" description="Acidic residues" evidence="1">
    <location>
        <begin position="1037"/>
        <end position="1048"/>
    </location>
</feature>
<feature type="region of interest" description="Disordered" evidence="1">
    <location>
        <begin position="743"/>
        <end position="773"/>
    </location>
</feature>
<dbReference type="OrthoDB" id="2248459at2759"/>
<dbReference type="SUPFAM" id="SSF56219">
    <property type="entry name" value="DNase I-like"/>
    <property type="match status" value="1"/>
</dbReference>
<feature type="compositionally biased region" description="Low complexity" evidence="1">
    <location>
        <begin position="171"/>
        <end position="184"/>
    </location>
</feature>
<keyword evidence="4" id="KW-1185">Reference proteome</keyword>
<feature type="region of interest" description="Disordered" evidence="1">
    <location>
        <begin position="1006"/>
        <end position="1066"/>
    </location>
</feature>
<feature type="compositionally biased region" description="Polar residues" evidence="1">
    <location>
        <begin position="1129"/>
        <end position="1138"/>
    </location>
</feature>
<feature type="domain" description="Inositol polyphosphate-related phosphatase" evidence="2">
    <location>
        <begin position="1208"/>
        <end position="1566"/>
    </location>
</feature>
<feature type="compositionally biased region" description="Polar residues" evidence="1">
    <location>
        <begin position="434"/>
        <end position="445"/>
    </location>
</feature>
<feature type="compositionally biased region" description="Polar residues" evidence="1">
    <location>
        <begin position="82"/>
        <end position="110"/>
    </location>
</feature>
<feature type="compositionally biased region" description="Low complexity" evidence="1">
    <location>
        <begin position="293"/>
        <end position="304"/>
    </location>
</feature>
<dbReference type="InterPro" id="IPR036691">
    <property type="entry name" value="Endo/exonu/phosph_ase_sf"/>
</dbReference>
<feature type="region of interest" description="Disordered" evidence="1">
    <location>
        <begin position="885"/>
        <end position="947"/>
    </location>
</feature>
<dbReference type="STRING" id="933852.A0A0C2W1U0"/>
<dbReference type="Gene3D" id="3.60.10.10">
    <property type="entry name" value="Endonuclease/exonuclease/phosphatase"/>
    <property type="match status" value="1"/>
</dbReference>
<feature type="compositionally biased region" description="Polar residues" evidence="1">
    <location>
        <begin position="1024"/>
        <end position="1036"/>
    </location>
</feature>
<organism evidence="3 4">
    <name type="scientific">Serendipita vermifera MAFF 305830</name>
    <dbReference type="NCBI Taxonomy" id="933852"/>
    <lineage>
        <taxon>Eukaryota</taxon>
        <taxon>Fungi</taxon>
        <taxon>Dikarya</taxon>
        <taxon>Basidiomycota</taxon>
        <taxon>Agaricomycotina</taxon>
        <taxon>Agaricomycetes</taxon>
        <taxon>Sebacinales</taxon>
        <taxon>Serendipitaceae</taxon>
        <taxon>Serendipita</taxon>
    </lineage>
</organism>
<feature type="compositionally biased region" description="Polar residues" evidence="1">
    <location>
        <begin position="128"/>
        <end position="144"/>
    </location>
</feature>
<dbReference type="SUPFAM" id="SSF50978">
    <property type="entry name" value="WD40 repeat-like"/>
    <property type="match status" value="1"/>
</dbReference>
<feature type="compositionally biased region" description="Polar residues" evidence="1">
    <location>
        <begin position="517"/>
        <end position="532"/>
    </location>
</feature>
<evidence type="ECO:0000313" key="3">
    <source>
        <dbReference type="EMBL" id="KIM20483.1"/>
    </source>
</evidence>
<feature type="compositionally biased region" description="Polar residues" evidence="1">
    <location>
        <begin position="748"/>
        <end position="768"/>
    </location>
</feature>
<feature type="compositionally biased region" description="Basic residues" evidence="1">
    <location>
        <begin position="484"/>
        <end position="493"/>
    </location>
</feature>
<feature type="compositionally biased region" description="Polar residues" evidence="1">
    <location>
        <begin position="56"/>
        <end position="71"/>
    </location>
</feature>
<gene>
    <name evidence="3" type="ORF">M408DRAFT_12984</name>
</gene>
<feature type="compositionally biased region" description="Basic and acidic residues" evidence="1">
    <location>
        <begin position="18"/>
        <end position="37"/>
    </location>
</feature>
<proteinExistence type="predicted"/>
<evidence type="ECO:0000313" key="4">
    <source>
        <dbReference type="Proteomes" id="UP000054097"/>
    </source>
</evidence>
<dbReference type="HOGENOM" id="CLU_002027_0_0_1"/>
<feature type="compositionally biased region" description="Pro residues" evidence="1">
    <location>
        <begin position="211"/>
        <end position="229"/>
    </location>
</feature>
<feature type="region of interest" description="Disordered" evidence="1">
    <location>
        <begin position="1117"/>
        <end position="1138"/>
    </location>
</feature>
<accession>A0A0C2W1U0</accession>
<dbReference type="SMART" id="SM00128">
    <property type="entry name" value="IPPc"/>
    <property type="match status" value="1"/>
</dbReference>
<dbReference type="PANTHER" id="PTHR11200:SF240">
    <property type="entry name" value="INOSITOL POLYPHOSPHATE 5-PHOSPHATASE C9G1.10C-RELATED"/>
    <property type="match status" value="1"/>
</dbReference>
<evidence type="ECO:0000256" key="1">
    <source>
        <dbReference type="SAM" id="MobiDB-lite"/>
    </source>
</evidence>
<dbReference type="InterPro" id="IPR036322">
    <property type="entry name" value="WD40_repeat_dom_sf"/>
</dbReference>
<sequence length="1598" mass="172081">MENNVESEAAPPVSSLRSRWEAMSKKADVPDEKKEVKPSAFGSKISRSHKGEARPTTPTVVISPAPSSSAHNVPLKRVVSAPESQPTSPTATESSFATSKSSRMSQSNADGISAMSGTHGEEDDDDNPTPSAATPRKTPSTPSFSIGLADRGHSIGLGDPPGSSGGDRRSFSGPSTSSSEGSGPTRRRGIAHLLDKFATDEEDITKKLTRKPPPPPIGKKPPPPAPPPRKIQETSSDPSSRSATPSIELEGTRYGTAHLRSESTSSTISANLSPPPLPARGTPSPSLPPRSPAPLQSPALPPRSTEGPATENTVYHHQNRGFRTPSTEHLSPAGSDGSDNGKPSLVPPKLPSRPGNSSAPLSPASSSAPPLPRRSHPIVTALTEAANSMAPRLPPRGTGASAPVSLDDVVSEEIQAKRRVPPPPPQALRPRNLASPSPNGSRESLTPTDDASPPPPPSARATASDFLPPPSRTVPVSQDAHAGTSHHHHHFPHLPHQLSSLPMAKILAAVKMGGHSSGSRSPQGHTSPNVETSPRDTSELVGTAGLPPPPTRGFVERMAALRPHSSSGHYDQDDDFSSEEGDGQGSATVNGDVSESGGIKRPISKVGDDLPDTSRSNRRPPLLPEFQHSPAVYAPHHHPIRNSEGITGSELRVSAHSGVVAVAGWWVVIASPGVITVTDMNAAARERRSGGSMEEAEREMELAMGYAASSAGGGGSKGVWTIEMKEMGIEWKVDKPRVTAMEFRHGSSENSTPISRNASQSSFHQSPNGREAAASDSGRYIWCGTRDGCLFELDVWNGGKLTDVRVGAHTGHVTGIYRLPGNRMLTLDEHGKCLVFCGVGARNSGEEKSGVSTRCWLSLSNPRTHRILHKEGFARVLNGKLWTSPPPGSSSASAVANPAAAGSGESLSSGTLGSGASLSSLSQANAKPPRHHYHQHRHNARNGTTPTIRIHEVDEDGALITKALTVGYSVGAVTCGTVLPSTPGVVYLGHEGGWVTVWGSGEMKPAENGHGSLLRPTIHRHDSTSSFNSKSTGTSGSDDEEDHTDDETVAGQHATDSKRSGTHSTLEVSNVSNDYVCLRRVKISISDVISLEGVGSRLWAGTRKGLIYAYDVMGKEPNGTTTEDEGMSKDTSSPNSQRPWVATNVWRAHRELPVTCITVDPYSVAKTQKLVVYSIGRDEALHFWDGFLSQNWIDTQMLAREASFCTFRPLQMLICTWNIDAAKPDNLTGTNNVTFFQRFLAAPALEGTRPDIIVFGFQEVIDLEDKKLTAKTVLLGSGKKRTDGTISAKVSRHYRLWHDRLAAEVQRAYPSESYIVQHTENLVGLFTCIFVRRSVAHPTSTTKAVRDIAITTIKCGMNGMYGNKGAIVARFTLDDSSFCFLNCHLAAGQSQRVARNMDLAAILEEKSVFPASPADEDESSPEYLAYVGGGDGSMILDHELCFLNGDLNYRIEQRRDAVIANIQAGKLNHLLQYDQLLHELKTNPTFRLQTFTEPPITFAPTYKYDPHSDNYDTSEKRRIPAWCDRILYRSRDASRIENLWYGRYEPDISDHRPVCGAYRVVVKKVVPEKRAKELKIVKKLWEKEQVRLCAQALDFYIM</sequence>
<name>A0A0C2W1U0_SERVB</name>
<feature type="compositionally biased region" description="Low complexity" evidence="1">
    <location>
        <begin position="889"/>
        <end position="922"/>
    </location>
</feature>
<evidence type="ECO:0000259" key="2">
    <source>
        <dbReference type="SMART" id="SM00128"/>
    </source>
</evidence>
<feature type="region of interest" description="Disordered" evidence="1">
    <location>
        <begin position="1"/>
        <end position="495"/>
    </location>
</feature>
<dbReference type="EMBL" id="KN824430">
    <property type="protein sequence ID" value="KIM20483.1"/>
    <property type="molecule type" value="Genomic_DNA"/>
</dbReference>
<feature type="compositionally biased region" description="Low complexity" evidence="1">
    <location>
        <begin position="357"/>
        <end position="368"/>
    </location>
</feature>
<dbReference type="Pfam" id="PF22669">
    <property type="entry name" value="Exo_endo_phos2"/>
    <property type="match status" value="1"/>
</dbReference>
<reference evidence="3 4" key="1">
    <citation type="submission" date="2014-04" db="EMBL/GenBank/DDBJ databases">
        <authorList>
            <consortium name="DOE Joint Genome Institute"/>
            <person name="Kuo A."/>
            <person name="Zuccaro A."/>
            <person name="Kohler A."/>
            <person name="Nagy L.G."/>
            <person name="Floudas D."/>
            <person name="Copeland A."/>
            <person name="Barry K.W."/>
            <person name="Cichocki N."/>
            <person name="Veneault-Fourrey C."/>
            <person name="LaButti K."/>
            <person name="Lindquist E.A."/>
            <person name="Lipzen A."/>
            <person name="Lundell T."/>
            <person name="Morin E."/>
            <person name="Murat C."/>
            <person name="Sun H."/>
            <person name="Tunlid A."/>
            <person name="Henrissat B."/>
            <person name="Grigoriev I.V."/>
            <person name="Hibbett D.S."/>
            <person name="Martin F."/>
            <person name="Nordberg H.P."/>
            <person name="Cantor M.N."/>
            <person name="Hua S.X."/>
        </authorList>
    </citation>
    <scope>NUCLEOTIDE SEQUENCE [LARGE SCALE GENOMIC DNA]</scope>
    <source>
        <strain evidence="3 4">MAFF 305830</strain>
    </source>
</reference>
<dbReference type="GO" id="GO:0046856">
    <property type="term" value="P:phosphatidylinositol dephosphorylation"/>
    <property type="evidence" value="ECO:0007669"/>
    <property type="project" value="InterPro"/>
</dbReference>
<feature type="compositionally biased region" description="Low complexity" evidence="1">
    <location>
        <begin position="234"/>
        <end position="246"/>
    </location>
</feature>
<reference evidence="4" key="2">
    <citation type="submission" date="2015-01" db="EMBL/GenBank/DDBJ databases">
        <title>Evolutionary Origins and Diversification of the Mycorrhizal Mutualists.</title>
        <authorList>
            <consortium name="DOE Joint Genome Institute"/>
            <consortium name="Mycorrhizal Genomics Consortium"/>
            <person name="Kohler A."/>
            <person name="Kuo A."/>
            <person name="Nagy L.G."/>
            <person name="Floudas D."/>
            <person name="Copeland A."/>
            <person name="Barry K.W."/>
            <person name="Cichocki N."/>
            <person name="Veneault-Fourrey C."/>
            <person name="LaButti K."/>
            <person name="Lindquist E.A."/>
            <person name="Lipzen A."/>
            <person name="Lundell T."/>
            <person name="Morin E."/>
            <person name="Murat C."/>
            <person name="Riley R."/>
            <person name="Ohm R."/>
            <person name="Sun H."/>
            <person name="Tunlid A."/>
            <person name="Henrissat B."/>
            <person name="Grigoriev I.V."/>
            <person name="Hibbett D.S."/>
            <person name="Martin F."/>
        </authorList>
    </citation>
    <scope>NUCLEOTIDE SEQUENCE [LARGE SCALE GENOMIC DNA]</scope>
    <source>
        <strain evidence="4">MAFF 305830</strain>
    </source>
</reference>
<dbReference type="GO" id="GO:0004439">
    <property type="term" value="F:phosphatidylinositol-4,5-bisphosphate 5-phosphatase activity"/>
    <property type="evidence" value="ECO:0007669"/>
    <property type="project" value="TreeGrafter"/>
</dbReference>
<feature type="region of interest" description="Disordered" evidence="1">
    <location>
        <begin position="511"/>
        <end position="626"/>
    </location>
</feature>
<feature type="compositionally biased region" description="Basic residues" evidence="1">
    <location>
        <begin position="928"/>
        <end position="940"/>
    </location>
</feature>
<dbReference type="InterPro" id="IPR046985">
    <property type="entry name" value="IP5"/>
</dbReference>
<dbReference type="InterPro" id="IPR000300">
    <property type="entry name" value="IPPc"/>
</dbReference>
<feature type="compositionally biased region" description="Acidic residues" evidence="1">
    <location>
        <begin position="572"/>
        <end position="582"/>
    </location>
</feature>
<protein>
    <recommendedName>
        <fullName evidence="2">Inositol polyphosphate-related phosphatase domain-containing protein</fullName>
    </recommendedName>
</protein>
<feature type="compositionally biased region" description="Polar residues" evidence="1">
    <location>
        <begin position="262"/>
        <end position="272"/>
    </location>
</feature>
<dbReference type="PANTHER" id="PTHR11200">
    <property type="entry name" value="INOSITOL 5-PHOSPHATASE"/>
    <property type="match status" value="1"/>
</dbReference>